<dbReference type="Proteomes" id="UP000053841">
    <property type="component" value="Unassembled WGS sequence"/>
</dbReference>
<evidence type="ECO:0000313" key="3">
    <source>
        <dbReference type="Proteomes" id="UP000053841"/>
    </source>
</evidence>
<dbReference type="RefSeq" id="XP_007716829.1">
    <property type="nucleotide sequence ID" value="XM_007718639.1"/>
</dbReference>
<accession>W6XT98</accession>
<feature type="domain" description="Peptide N-acetyl-beta-D-glucosaminyl asparaginase amidase A N-terminal" evidence="1">
    <location>
        <begin position="103"/>
        <end position="415"/>
    </location>
</feature>
<dbReference type="InterPro" id="IPR056948">
    <property type="entry name" value="PNGaseA_N"/>
</dbReference>
<dbReference type="PANTHER" id="PTHR31104">
    <property type="entry name" value="PEPTIDE-N4-(N-ACETYL-BETA-GLUCOSAMINYL)ASPARAGINE AMIDASE A PROTEIN"/>
    <property type="match status" value="1"/>
</dbReference>
<dbReference type="EMBL" id="KI964782">
    <property type="protein sequence ID" value="EUC28858.1"/>
    <property type="molecule type" value="Genomic_DNA"/>
</dbReference>
<dbReference type="HOGENOM" id="CLU_011027_0_1_1"/>
<gene>
    <name evidence="2" type="ORF">COCCADRAFT_8833</name>
</gene>
<dbReference type="eggNOG" id="ENOG502QSXK">
    <property type="taxonomic scope" value="Eukaryota"/>
</dbReference>
<sequence>MGGNTEHIVGHGYLSLGQAVNVAQNSEGGVDQRLAQFLEKRLAEVWAKLNAHPGSYVLPPDEFALLNYYRTRFGDNEIGPKRPPPLLQCLQPVPPVLSPVDGCQQIIMEHTFASSYGQPFVSEYNPPDCSFNRVTFNFTVTSAGTQFDRLGLMFLDDTEVFRTSTAEPTQTGIIWSYVKDMSGYLSLFKKPHKIIFDLGNVVDYRYTGSWNTTLTATFFTADDEIEPADVIIPISARKSVDDSPSAFIVPGTRAVDNIMLPPNAKKAVVTISACGQAAEEFWWNNVLSSDTSVFGVDKPLHGYSPFREIQLLIDGQLAGVAWPFPVIFTGAFLPVLWRPVVGIDAFDLQEDEIDITPFIPLLNDGKNHIFEIQVLGIADDGNGTGTFTTAIESHWVVTGKVFVWLDANTTPLTGTAPVSGSAASIRLYSDTKEGTYSAGVYSLTCSVQVARSIYIESTLDTADGRRTAVWSQNLTFSHMGTLSNMGNDQITRQSTVGKQATLAGYSKSFEYPLWARWSSEIALDGNISIDASMRQGKQAQQLGDLAFPNSWKTFDYTRLPTAFSPRRTFLGSNMNNSQNATARVLAHPSLGKSYRSSSTEQHMTLSGVGTAHEGTVVQDSTRVPDRAGQVWSARPPYQELYERRIVAANKSVVYDGESYGGQVRGQSTFSAAGGQEVNGAGHGGAHEFAAKPIEARLGRGPALAGTLTKVGTRRRAVWD</sequence>
<dbReference type="InterPro" id="IPR021102">
    <property type="entry name" value="PNGase_A"/>
</dbReference>
<dbReference type="Pfam" id="PF12222">
    <property type="entry name" value="PNGaseA"/>
    <property type="match status" value="1"/>
</dbReference>
<dbReference type="AlphaFoldDB" id="W6XT98"/>
<dbReference type="Pfam" id="PF25156">
    <property type="entry name" value="PNGase_A_C"/>
    <property type="match status" value="1"/>
</dbReference>
<keyword evidence="3" id="KW-1185">Reference proteome</keyword>
<protein>
    <recommendedName>
        <fullName evidence="1">Peptide N-acetyl-beta-D-glucosaminyl asparaginase amidase A N-terminal domain-containing protein</fullName>
    </recommendedName>
</protein>
<evidence type="ECO:0000313" key="2">
    <source>
        <dbReference type="EMBL" id="EUC28858.1"/>
    </source>
</evidence>
<dbReference type="OrthoDB" id="1612078at2759"/>
<reference evidence="2 3" key="1">
    <citation type="journal article" date="2013" name="PLoS Genet.">
        <title>Comparative genome structure, secondary metabolite, and effector coding capacity across Cochliobolus pathogens.</title>
        <authorList>
            <person name="Condon B.J."/>
            <person name="Leng Y."/>
            <person name="Wu D."/>
            <person name="Bushley K.E."/>
            <person name="Ohm R.A."/>
            <person name="Otillar R."/>
            <person name="Martin J."/>
            <person name="Schackwitz W."/>
            <person name="Grimwood J."/>
            <person name="MohdZainudin N."/>
            <person name="Xue C."/>
            <person name="Wang R."/>
            <person name="Manning V.A."/>
            <person name="Dhillon B."/>
            <person name="Tu Z.J."/>
            <person name="Steffenson B.J."/>
            <person name="Salamov A."/>
            <person name="Sun H."/>
            <person name="Lowry S."/>
            <person name="LaButti K."/>
            <person name="Han J."/>
            <person name="Copeland A."/>
            <person name="Lindquist E."/>
            <person name="Barry K."/>
            <person name="Schmutz J."/>
            <person name="Baker S.E."/>
            <person name="Ciuffetti L.M."/>
            <person name="Grigoriev I.V."/>
            <person name="Zhong S."/>
            <person name="Turgeon B.G."/>
        </authorList>
    </citation>
    <scope>NUCLEOTIDE SEQUENCE [LARGE SCALE GENOMIC DNA]</scope>
    <source>
        <strain evidence="2 3">26-R-13</strain>
    </source>
</reference>
<proteinExistence type="predicted"/>
<name>W6XT98_COCC2</name>
<organism evidence="2 3">
    <name type="scientific">Cochliobolus carbonum (strain 26-R-13)</name>
    <name type="common">Maize leaf spot fungus</name>
    <name type="synonym">Bipolaris zeicola</name>
    <dbReference type="NCBI Taxonomy" id="930089"/>
    <lineage>
        <taxon>Eukaryota</taxon>
        <taxon>Fungi</taxon>
        <taxon>Dikarya</taxon>
        <taxon>Ascomycota</taxon>
        <taxon>Pezizomycotina</taxon>
        <taxon>Dothideomycetes</taxon>
        <taxon>Pleosporomycetidae</taxon>
        <taxon>Pleosporales</taxon>
        <taxon>Pleosporineae</taxon>
        <taxon>Pleosporaceae</taxon>
        <taxon>Bipolaris</taxon>
    </lineage>
</organism>
<evidence type="ECO:0000259" key="1">
    <source>
        <dbReference type="Pfam" id="PF12222"/>
    </source>
</evidence>
<dbReference type="KEGG" id="bze:COCCADRAFT_8833"/>
<dbReference type="GeneID" id="19152544"/>